<evidence type="ECO:0008006" key="2">
    <source>
        <dbReference type="Google" id="ProtNLM"/>
    </source>
</evidence>
<dbReference type="Gene3D" id="3.50.50.60">
    <property type="entry name" value="FAD/NAD(P)-binding domain"/>
    <property type="match status" value="1"/>
</dbReference>
<reference evidence="1" key="1">
    <citation type="submission" date="2018-05" db="EMBL/GenBank/DDBJ databases">
        <authorList>
            <person name="Lanie J.A."/>
            <person name="Ng W.-L."/>
            <person name="Kazmierczak K.M."/>
            <person name="Andrzejewski T.M."/>
            <person name="Davidsen T.M."/>
            <person name="Wayne K.J."/>
            <person name="Tettelin H."/>
            <person name="Glass J.I."/>
            <person name="Rusch D."/>
            <person name="Podicherti R."/>
            <person name="Tsui H.-C.T."/>
            <person name="Winkler M.E."/>
        </authorList>
    </citation>
    <scope>NUCLEOTIDE SEQUENCE</scope>
</reference>
<dbReference type="AlphaFoldDB" id="A0A383EEQ6"/>
<feature type="non-terminal residue" evidence="1">
    <location>
        <position position="219"/>
    </location>
</feature>
<sequence length="219" mass="23748">MNDSDKKLGLNIAITRRDVLNGMGAMVAGAIVGGHSVTHAADVAAGNSLAMPVRQPYYPPALMGMRGSHAGSFEVAHQVARYGRKDWGEINPDDDIYDLIVVGAGISGLAAAHFHQKLNPNAKILLIDNHDDFGGHAKRNEFTVNGKKLIGYGGSQTLQEPSGYSDIVKTLLNDLGIDIKRFDKAYDQQFYKRNGLRGGIHFNKKDWGVDCIVPFDLGT</sequence>
<dbReference type="EMBL" id="UINC01225325">
    <property type="protein sequence ID" value="SVE55342.1"/>
    <property type="molecule type" value="Genomic_DNA"/>
</dbReference>
<accession>A0A383EEQ6</accession>
<evidence type="ECO:0000313" key="1">
    <source>
        <dbReference type="EMBL" id="SVE55342.1"/>
    </source>
</evidence>
<dbReference type="SUPFAM" id="SSF51905">
    <property type="entry name" value="FAD/NAD(P)-binding domain"/>
    <property type="match status" value="1"/>
</dbReference>
<dbReference type="InterPro" id="IPR006311">
    <property type="entry name" value="TAT_signal"/>
</dbReference>
<proteinExistence type="predicted"/>
<dbReference type="PROSITE" id="PS51318">
    <property type="entry name" value="TAT"/>
    <property type="match status" value="1"/>
</dbReference>
<dbReference type="Pfam" id="PF13450">
    <property type="entry name" value="NAD_binding_8"/>
    <property type="match status" value="1"/>
</dbReference>
<organism evidence="1">
    <name type="scientific">marine metagenome</name>
    <dbReference type="NCBI Taxonomy" id="408172"/>
    <lineage>
        <taxon>unclassified sequences</taxon>
        <taxon>metagenomes</taxon>
        <taxon>ecological metagenomes</taxon>
    </lineage>
</organism>
<gene>
    <name evidence="1" type="ORF">METZ01_LOCUS508196</name>
</gene>
<protein>
    <recommendedName>
        <fullName evidence="2">FAD dependent oxidoreductase domain-containing protein</fullName>
    </recommendedName>
</protein>
<dbReference type="InterPro" id="IPR036188">
    <property type="entry name" value="FAD/NAD-bd_sf"/>
</dbReference>
<name>A0A383EEQ6_9ZZZZ</name>